<feature type="compositionally biased region" description="Pro residues" evidence="1">
    <location>
        <begin position="234"/>
        <end position="244"/>
    </location>
</feature>
<feature type="region of interest" description="Disordered" evidence="1">
    <location>
        <begin position="118"/>
        <end position="162"/>
    </location>
</feature>
<feature type="compositionally biased region" description="Polar residues" evidence="1">
    <location>
        <begin position="153"/>
        <end position="162"/>
    </location>
</feature>
<feature type="compositionally biased region" description="Polar residues" evidence="1">
    <location>
        <begin position="251"/>
        <end position="263"/>
    </location>
</feature>
<feature type="compositionally biased region" description="Acidic residues" evidence="1">
    <location>
        <begin position="119"/>
        <end position="137"/>
    </location>
</feature>
<dbReference type="HOGENOM" id="CLU_425158_0_0_1"/>
<dbReference type="PROSITE" id="PS50172">
    <property type="entry name" value="BRCT"/>
    <property type="match status" value="1"/>
</dbReference>
<dbReference type="Gene3D" id="3.40.50.10190">
    <property type="entry name" value="BRCT domain"/>
    <property type="match status" value="1"/>
</dbReference>
<dbReference type="Pfam" id="PF16589">
    <property type="entry name" value="BRCT_2"/>
    <property type="match status" value="1"/>
</dbReference>
<evidence type="ECO:0000256" key="1">
    <source>
        <dbReference type="SAM" id="MobiDB-lite"/>
    </source>
</evidence>
<dbReference type="SUPFAM" id="SSF52113">
    <property type="entry name" value="BRCT domain"/>
    <property type="match status" value="1"/>
</dbReference>
<evidence type="ECO:0000313" key="4">
    <source>
        <dbReference type="Proteomes" id="UP000030671"/>
    </source>
</evidence>
<dbReference type="InParanoid" id="W4K6H4"/>
<evidence type="ECO:0000259" key="2">
    <source>
        <dbReference type="PROSITE" id="PS50172"/>
    </source>
</evidence>
<reference evidence="3 4" key="1">
    <citation type="journal article" date="2012" name="New Phytol.">
        <title>Insight into trade-off between wood decay and parasitism from the genome of a fungal forest pathogen.</title>
        <authorList>
            <person name="Olson A."/>
            <person name="Aerts A."/>
            <person name="Asiegbu F."/>
            <person name="Belbahri L."/>
            <person name="Bouzid O."/>
            <person name="Broberg A."/>
            <person name="Canback B."/>
            <person name="Coutinho P.M."/>
            <person name="Cullen D."/>
            <person name="Dalman K."/>
            <person name="Deflorio G."/>
            <person name="van Diepen L.T."/>
            <person name="Dunand C."/>
            <person name="Duplessis S."/>
            <person name="Durling M."/>
            <person name="Gonthier P."/>
            <person name="Grimwood J."/>
            <person name="Fossdal C.G."/>
            <person name="Hansson D."/>
            <person name="Henrissat B."/>
            <person name="Hietala A."/>
            <person name="Himmelstrand K."/>
            <person name="Hoffmeister D."/>
            <person name="Hogberg N."/>
            <person name="James T.Y."/>
            <person name="Karlsson M."/>
            <person name="Kohler A."/>
            <person name="Kues U."/>
            <person name="Lee Y.H."/>
            <person name="Lin Y.C."/>
            <person name="Lind M."/>
            <person name="Lindquist E."/>
            <person name="Lombard V."/>
            <person name="Lucas S."/>
            <person name="Lunden K."/>
            <person name="Morin E."/>
            <person name="Murat C."/>
            <person name="Park J."/>
            <person name="Raffaello T."/>
            <person name="Rouze P."/>
            <person name="Salamov A."/>
            <person name="Schmutz J."/>
            <person name="Solheim H."/>
            <person name="Stahlberg J."/>
            <person name="Velez H."/>
            <person name="de Vries R.P."/>
            <person name="Wiebenga A."/>
            <person name="Woodward S."/>
            <person name="Yakovlev I."/>
            <person name="Garbelotto M."/>
            <person name="Martin F."/>
            <person name="Grigoriev I.V."/>
            <person name="Stenlid J."/>
        </authorList>
    </citation>
    <scope>NUCLEOTIDE SEQUENCE [LARGE SCALE GENOMIC DNA]</scope>
    <source>
        <strain evidence="3 4">TC 32-1</strain>
    </source>
</reference>
<gene>
    <name evidence="3" type="ORF">HETIRDRAFT_426852</name>
</gene>
<dbReference type="STRING" id="747525.W4K6H4"/>
<name>W4K6H4_HETIT</name>
<dbReference type="OrthoDB" id="3267102at2759"/>
<sequence>MTLTVENTTQNSLEHPNIFIDASGLPLKIYVDITGIPRRVRLIRALRRGPMKNSGAEICHAPADASLFLINSSRASGKRILRDWGTDADVVLEYSWIQQSLFAGRALLREDNWGGLQAIDDDAPIPSDEEDNGDDGQADERQSGKVHGPPSTPSKQVHGTSRNSVNDLVHRLSMSAQGTSAQLSRDQAISISEEDIPHDPVLAITGFVNNAITLSRQHNIDTTPLETFLAALPLPDPSPQPPSPLHHASPTPNSAPGRTSQDPLSRPCDRSLVPVSQLSHPLPEPSLQHYNPPQELSSQSFEPSQERQDTLVDSSSILPYSQDKDAEAIIGSVGDDASGPYPDEDEIVFLDPVFSGDNGTASSPMQPPPLSYSQRVNLASSSHTARISTPPAERPELYKLFTIEPDHQLSFYVADLYYSPEVVRAIEKHGGKITSHIAAATFAILNPKLPSFELSYTQALAYQTPVIQASYVHDCIQAGQLLEYEDYKSDEVQPSKKRERPRTCDDGESPQKKPRTSSNLLELPGIGDISESDLDEILASVGGSMPNTVSVQEPPNSSQAATRFRFTAGEWDHCWRLVRQLLEADQTIGVHRASDQLHKQLRNHSQASWYRALLRKKGMFDSIKDDVVAMRRAKDNLGLTQWVA</sequence>
<feature type="region of interest" description="Disordered" evidence="1">
    <location>
        <begin position="487"/>
        <end position="522"/>
    </location>
</feature>
<evidence type="ECO:0000313" key="3">
    <source>
        <dbReference type="EMBL" id="ETW81427.1"/>
    </source>
</evidence>
<feature type="region of interest" description="Disordered" evidence="1">
    <location>
        <begin position="231"/>
        <end position="323"/>
    </location>
</feature>
<feature type="compositionally biased region" description="Polar residues" evidence="1">
    <location>
        <begin position="288"/>
        <end position="303"/>
    </location>
</feature>
<dbReference type="InterPro" id="IPR036420">
    <property type="entry name" value="BRCT_dom_sf"/>
</dbReference>
<dbReference type="Proteomes" id="UP000030671">
    <property type="component" value="Unassembled WGS sequence"/>
</dbReference>
<organism evidence="3 4">
    <name type="scientific">Heterobasidion irregulare (strain TC 32-1)</name>
    <dbReference type="NCBI Taxonomy" id="747525"/>
    <lineage>
        <taxon>Eukaryota</taxon>
        <taxon>Fungi</taxon>
        <taxon>Dikarya</taxon>
        <taxon>Basidiomycota</taxon>
        <taxon>Agaricomycotina</taxon>
        <taxon>Agaricomycetes</taxon>
        <taxon>Russulales</taxon>
        <taxon>Bondarzewiaceae</taxon>
        <taxon>Heterobasidion</taxon>
        <taxon>Heterobasidion annosum species complex</taxon>
    </lineage>
</organism>
<accession>W4K6H4</accession>
<dbReference type="RefSeq" id="XP_009546074.1">
    <property type="nucleotide sequence ID" value="XM_009547779.1"/>
</dbReference>
<proteinExistence type="predicted"/>
<dbReference type="EMBL" id="KI925458">
    <property type="protein sequence ID" value="ETW81427.1"/>
    <property type="molecule type" value="Genomic_DNA"/>
</dbReference>
<dbReference type="InterPro" id="IPR001357">
    <property type="entry name" value="BRCT_dom"/>
</dbReference>
<keyword evidence="4" id="KW-1185">Reference proteome</keyword>
<feature type="compositionally biased region" description="Basic and acidic residues" evidence="1">
    <location>
        <begin position="487"/>
        <end position="511"/>
    </location>
</feature>
<dbReference type="KEGG" id="hir:HETIRDRAFT_426852"/>
<dbReference type="GeneID" id="20674155"/>
<dbReference type="AlphaFoldDB" id="W4K6H4"/>
<protein>
    <recommendedName>
        <fullName evidence="2">BRCT domain-containing protein</fullName>
    </recommendedName>
</protein>
<feature type="domain" description="BRCT" evidence="2">
    <location>
        <begin position="421"/>
        <end position="489"/>
    </location>
</feature>